<dbReference type="EMBL" id="GG658170">
    <property type="protein sequence ID" value="EEO30116.1"/>
    <property type="molecule type" value="Genomic_DNA"/>
</dbReference>
<keyword evidence="1" id="KW-0411">Iron-sulfur</keyword>
<dbReference type="eggNOG" id="COG0826">
    <property type="taxonomic scope" value="Bacteria"/>
</dbReference>
<comment type="function">
    <text evidence="1">Required for O(2)-independent ubiquinone (coenzyme Q) biosynthesis. Together with UbiU, is essential for the C6-hydroxylation reaction in the oxygen-independent ubiquinone biosynthesis pathway.</text>
</comment>
<dbReference type="InterPro" id="IPR043693">
    <property type="entry name" value="UbiV"/>
</dbReference>
<proteinExistence type="inferred from homology"/>
<comment type="similarity">
    <text evidence="1">Belongs to the peptidase U32 family. UbiV subfamily.</text>
</comment>
<dbReference type="AlphaFoldDB" id="C3XA90"/>
<keyword evidence="2" id="KW-0378">Hydrolase</keyword>
<reference evidence="2 3" key="1">
    <citation type="submission" date="2009-02" db="EMBL/GenBank/DDBJ databases">
        <title>The Genome Sequence of Oxalobacter formigenes OXCC13.</title>
        <authorList>
            <consortium name="The Broad Institute Genome Sequencing Platform"/>
            <person name="Ward D."/>
            <person name="Young S.K."/>
            <person name="Kodira C.D."/>
            <person name="Zeng Q."/>
            <person name="Koehrsen M."/>
            <person name="Alvarado L."/>
            <person name="Berlin A."/>
            <person name="Borenstein D."/>
            <person name="Chen Z."/>
            <person name="Engels R."/>
            <person name="Freedman E."/>
            <person name="Gellesch M."/>
            <person name="Goldberg J."/>
            <person name="Griggs A."/>
            <person name="Gujja S."/>
            <person name="Heiman D."/>
            <person name="Hepburn T."/>
            <person name="Howarth C."/>
            <person name="Jen D."/>
            <person name="Larson L."/>
            <person name="Lewis B."/>
            <person name="Mehta T."/>
            <person name="Park D."/>
            <person name="Pearson M."/>
            <person name="Roberts A."/>
            <person name="Saif S."/>
            <person name="Shea T."/>
            <person name="Shenoy N."/>
            <person name="Sisk P."/>
            <person name="Stolte C."/>
            <person name="Sykes S."/>
            <person name="Walk T."/>
            <person name="White J."/>
            <person name="Yandava C."/>
            <person name="Allison M.J."/>
            <person name="Lander E."/>
            <person name="Nusbaum C."/>
            <person name="Galagan J."/>
            <person name="Birren B."/>
        </authorList>
    </citation>
    <scope>NUCLEOTIDE SEQUENCE [LARGE SCALE GENOMIC DNA]</scope>
    <source>
        <strain evidence="2 3">OXCC13</strain>
    </source>
</reference>
<dbReference type="HAMAP" id="MF_02233">
    <property type="entry name" value="UbiV"/>
    <property type="match status" value="1"/>
</dbReference>
<sequence length="296" mass="32866">MKLSLGPLLYYWPKERVIQFYREMATSPVDIVYLGETVCARRHELRVEDWLELGHMLAESGKEVVMSTQVLLESGAHLQAMHEVVENGHFTVEANDMGAAGSLAGKKPFVAGPHLNLYNPAALQFMAGLGAKRWVMPLEMTCDALKGMIGTLADNMETEVFAYGRMPLAFSARCFTARHHNLPKDQCAFKCMDYPDGLPVQTREEQSFLVFNGIQTQSAKVYNLISEVPVLAGLNVNVLRISPQSGNTPEICSVFADTMAGKCSGKEALEKMKDFMPAASCNGYWHGRPGMEWHEQ</sequence>
<keyword evidence="1" id="KW-0004">4Fe-4S</keyword>
<dbReference type="GO" id="GO:0016787">
    <property type="term" value="F:hydrolase activity"/>
    <property type="evidence" value="ECO:0007669"/>
    <property type="project" value="UniProtKB-KW"/>
</dbReference>
<comment type="cofactor">
    <cofactor evidence="1">
        <name>[4Fe-4S] cluster</name>
        <dbReference type="ChEBI" id="CHEBI:49883"/>
    </cofactor>
</comment>
<accession>C3XA90</accession>
<protein>
    <recommendedName>
        <fullName evidence="1">Ubiquinone biosynthesis protein UbiV</fullName>
    </recommendedName>
</protein>
<keyword evidence="1" id="KW-0831">Ubiquinone biosynthesis</keyword>
<gene>
    <name evidence="1" type="primary">ubiV</name>
    <name evidence="2" type="ORF">OFBG_01144</name>
</gene>
<keyword evidence="1" id="KW-0408">Iron</keyword>
<name>C3XA90_OXAFO</name>
<comment type="pathway">
    <text evidence="1">Cofactor biosynthesis; ubiquinone biosynthesis.</text>
</comment>
<dbReference type="GO" id="GO:0051539">
    <property type="term" value="F:4 iron, 4 sulfur cluster binding"/>
    <property type="evidence" value="ECO:0007669"/>
    <property type="project" value="UniProtKB-UniRule"/>
</dbReference>
<dbReference type="STRING" id="847.BRW83_0995"/>
<dbReference type="OrthoDB" id="8523349at2"/>
<evidence type="ECO:0000313" key="3">
    <source>
        <dbReference type="Proteomes" id="UP000005089"/>
    </source>
</evidence>
<dbReference type="RefSeq" id="WP_005881033.1">
    <property type="nucleotide sequence ID" value="NZ_CP019430.1"/>
</dbReference>
<dbReference type="PANTHER" id="PTHR30217">
    <property type="entry name" value="PEPTIDASE U32 FAMILY"/>
    <property type="match status" value="1"/>
</dbReference>
<dbReference type="InterPro" id="IPR051454">
    <property type="entry name" value="RNA/ubiquinone_mod_enzymes"/>
</dbReference>
<organism evidence="2 3">
    <name type="scientific">Oxalobacter formigenes OXCC13</name>
    <dbReference type="NCBI Taxonomy" id="556269"/>
    <lineage>
        <taxon>Bacteria</taxon>
        <taxon>Pseudomonadati</taxon>
        <taxon>Pseudomonadota</taxon>
        <taxon>Betaproteobacteria</taxon>
        <taxon>Burkholderiales</taxon>
        <taxon>Oxalobacteraceae</taxon>
        <taxon>Oxalobacter</taxon>
    </lineage>
</organism>
<dbReference type="GeneID" id="77134883"/>
<evidence type="ECO:0000313" key="2">
    <source>
        <dbReference type="EMBL" id="EEO30116.1"/>
    </source>
</evidence>
<dbReference type="PANTHER" id="PTHR30217:SF11">
    <property type="entry name" value="UBIQUINONE BIOSYNTHESIS PROTEIN UBIV"/>
    <property type="match status" value="1"/>
</dbReference>
<dbReference type="UniPathway" id="UPA00232"/>
<dbReference type="NCBIfam" id="NF011991">
    <property type="entry name" value="PRK15447.1"/>
    <property type="match status" value="1"/>
</dbReference>
<feature type="binding site" evidence="1">
    <location>
        <position position="174"/>
    </location>
    <ligand>
        <name>[4Fe-4S] cluster</name>
        <dbReference type="ChEBI" id="CHEBI:49883"/>
    </ligand>
</feature>
<feature type="binding site" evidence="1">
    <location>
        <position position="191"/>
    </location>
    <ligand>
        <name>[4Fe-4S] cluster</name>
        <dbReference type="ChEBI" id="CHEBI:49883"/>
    </ligand>
</feature>
<dbReference type="InterPro" id="IPR001539">
    <property type="entry name" value="Peptidase_U32"/>
</dbReference>
<dbReference type="GO" id="GO:0006744">
    <property type="term" value="P:ubiquinone biosynthetic process"/>
    <property type="evidence" value="ECO:0007669"/>
    <property type="project" value="UniProtKB-UniRule"/>
</dbReference>
<dbReference type="Pfam" id="PF01136">
    <property type="entry name" value="Peptidase_U32"/>
    <property type="match status" value="1"/>
</dbReference>
<keyword evidence="3" id="KW-1185">Reference proteome</keyword>
<dbReference type="HOGENOM" id="CLU_056172_0_0_4"/>
<comment type="subunit">
    <text evidence="1">Forms a heterodimer with UbiU.</text>
</comment>
<evidence type="ECO:0000256" key="1">
    <source>
        <dbReference type="HAMAP-Rule" id="MF_02233"/>
    </source>
</evidence>
<keyword evidence="1" id="KW-0479">Metal-binding</keyword>
<dbReference type="GO" id="GO:0046872">
    <property type="term" value="F:metal ion binding"/>
    <property type="evidence" value="ECO:0007669"/>
    <property type="project" value="UniProtKB-KW"/>
</dbReference>
<dbReference type="Proteomes" id="UP000005089">
    <property type="component" value="Unassembled WGS sequence"/>
</dbReference>
<feature type="binding site" evidence="1">
    <location>
        <position position="39"/>
    </location>
    <ligand>
        <name>[4Fe-4S] cluster</name>
        <dbReference type="ChEBI" id="CHEBI:49883"/>
    </ligand>
</feature>
<feature type="binding site" evidence="1">
    <location>
        <position position="187"/>
    </location>
    <ligand>
        <name>[4Fe-4S] cluster</name>
        <dbReference type="ChEBI" id="CHEBI:49883"/>
    </ligand>
</feature>